<dbReference type="Proteomes" id="UP001165082">
    <property type="component" value="Unassembled WGS sequence"/>
</dbReference>
<evidence type="ECO:0000313" key="2">
    <source>
        <dbReference type="EMBL" id="GMH50213.1"/>
    </source>
</evidence>
<name>A0A9W6ZFM2_9STRA</name>
<feature type="compositionally biased region" description="Basic residues" evidence="1">
    <location>
        <begin position="1"/>
        <end position="25"/>
    </location>
</feature>
<feature type="compositionally biased region" description="Basic residues" evidence="1">
    <location>
        <begin position="177"/>
        <end position="193"/>
    </location>
</feature>
<feature type="compositionally biased region" description="Low complexity" evidence="1">
    <location>
        <begin position="165"/>
        <end position="176"/>
    </location>
</feature>
<reference evidence="2" key="1">
    <citation type="submission" date="2022-07" db="EMBL/GenBank/DDBJ databases">
        <title>Genome analysis of Parmales, a sister group of diatoms, reveals the evolutionary specialization of diatoms from phago-mixotrophs to photoautotrophs.</title>
        <authorList>
            <person name="Ban H."/>
            <person name="Sato S."/>
            <person name="Yoshikawa S."/>
            <person name="Kazumasa Y."/>
            <person name="Nakamura Y."/>
            <person name="Ichinomiya M."/>
            <person name="Saitoh K."/>
            <person name="Sato N."/>
            <person name="Blanc-Mathieu R."/>
            <person name="Endo H."/>
            <person name="Kuwata A."/>
            <person name="Ogata H."/>
        </authorList>
    </citation>
    <scope>NUCLEOTIDE SEQUENCE</scope>
</reference>
<sequence>MSLHQTKGKKKKVISKSKTSTKKPLRAPDPSSSSGGILGETIEEDVESVVSVLGSRESEGEDDGDLNSTGTQGNQVTWTFNVGGGTSPNFTNTTQLLGAVSINFLGDYIRDLIEVTMQMKDAMEQMKNALQERGDLPEELGPEVPEVLHSDSSERSRTKKKGGAAKKTTTKAAAPKKAQKGGKKKGGKKRGKK</sequence>
<feature type="compositionally biased region" description="Polar residues" evidence="1">
    <location>
        <begin position="66"/>
        <end position="75"/>
    </location>
</feature>
<evidence type="ECO:0000313" key="3">
    <source>
        <dbReference type="Proteomes" id="UP001165082"/>
    </source>
</evidence>
<protein>
    <submittedName>
        <fullName evidence="2">Uncharacterized protein</fullName>
    </submittedName>
</protein>
<comment type="caution">
    <text evidence="2">The sequence shown here is derived from an EMBL/GenBank/DDBJ whole genome shotgun (WGS) entry which is preliminary data.</text>
</comment>
<evidence type="ECO:0000256" key="1">
    <source>
        <dbReference type="SAM" id="MobiDB-lite"/>
    </source>
</evidence>
<feature type="region of interest" description="Disordered" evidence="1">
    <location>
        <begin position="1"/>
        <end position="75"/>
    </location>
</feature>
<gene>
    <name evidence="2" type="ORF">TrRE_jg12102</name>
</gene>
<keyword evidence="3" id="KW-1185">Reference proteome</keyword>
<proteinExistence type="predicted"/>
<organism evidence="2 3">
    <name type="scientific">Triparma retinervis</name>
    <dbReference type="NCBI Taxonomy" id="2557542"/>
    <lineage>
        <taxon>Eukaryota</taxon>
        <taxon>Sar</taxon>
        <taxon>Stramenopiles</taxon>
        <taxon>Ochrophyta</taxon>
        <taxon>Bolidophyceae</taxon>
        <taxon>Parmales</taxon>
        <taxon>Triparmaceae</taxon>
        <taxon>Triparma</taxon>
    </lineage>
</organism>
<accession>A0A9W6ZFM2</accession>
<dbReference type="AlphaFoldDB" id="A0A9W6ZFM2"/>
<feature type="compositionally biased region" description="Basic and acidic residues" evidence="1">
    <location>
        <begin position="146"/>
        <end position="156"/>
    </location>
</feature>
<dbReference type="EMBL" id="BRXZ01003223">
    <property type="protein sequence ID" value="GMH50213.1"/>
    <property type="molecule type" value="Genomic_DNA"/>
</dbReference>
<feature type="region of interest" description="Disordered" evidence="1">
    <location>
        <begin position="136"/>
        <end position="193"/>
    </location>
</feature>